<dbReference type="AlphaFoldDB" id="A0A8X6T2A6"/>
<reference evidence="2" key="1">
    <citation type="submission" date="2020-08" db="EMBL/GenBank/DDBJ databases">
        <title>Multicomponent nature underlies the extraordinary mechanical properties of spider dragline silk.</title>
        <authorList>
            <person name="Kono N."/>
            <person name="Nakamura H."/>
            <person name="Mori M."/>
            <person name="Yoshida Y."/>
            <person name="Ohtoshi R."/>
            <person name="Malay A.D."/>
            <person name="Moran D.A.P."/>
            <person name="Tomita M."/>
            <person name="Numata K."/>
            <person name="Arakawa K."/>
        </authorList>
    </citation>
    <scope>NUCLEOTIDE SEQUENCE</scope>
</reference>
<name>A0A8X6T2A6_NEPPI</name>
<evidence type="ECO:0000313" key="2">
    <source>
        <dbReference type="EMBL" id="GFS75031.1"/>
    </source>
</evidence>
<sequence>MPTLSSSILNPFDIHRRDSRKQHMSHPLDVAGGQLVESQPE</sequence>
<evidence type="ECO:0000313" key="3">
    <source>
        <dbReference type="Proteomes" id="UP000887013"/>
    </source>
</evidence>
<comment type="caution">
    <text evidence="2">The sequence shown here is derived from an EMBL/GenBank/DDBJ whole genome shotgun (WGS) entry which is preliminary data.</text>
</comment>
<keyword evidence="3" id="KW-1185">Reference proteome</keyword>
<dbReference type="Proteomes" id="UP000887013">
    <property type="component" value="Unassembled WGS sequence"/>
</dbReference>
<protein>
    <submittedName>
        <fullName evidence="2">Uncharacterized protein</fullName>
    </submittedName>
</protein>
<proteinExistence type="predicted"/>
<feature type="non-terminal residue" evidence="2">
    <location>
        <position position="41"/>
    </location>
</feature>
<organism evidence="2 3">
    <name type="scientific">Nephila pilipes</name>
    <name type="common">Giant wood spider</name>
    <name type="synonym">Nephila maculata</name>
    <dbReference type="NCBI Taxonomy" id="299642"/>
    <lineage>
        <taxon>Eukaryota</taxon>
        <taxon>Metazoa</taxon>
        <taxon>Ecdysozoa</taxon>
        <taxon>Arthropoda</taxon>
        <taxon>Chelicerata</taxon>
        <taxon>Arachnida</taxon>
        <taxon>Araneae</taxon>
        <taxon>Araneomorphae</taxon>
        <taxon>Entelegynae</taxon>
        <taxon>Araneoidea</taxon>
        <taxon>Nephilidae</taxon>
        <taxon>Nephila</taxon>
    </lineage>
</organism>
<accession>A0A8X6T2A6</accession>
<gene>
    <name evidence="2" type="ORF">NPIL_296301</name>
</gene>
<feature type="region of interest" description="Disordered" evidence="1">
    <location>
        <begin position="1"/>
        <end position="41"/>
    </location>
</feature>
<dbReference type="EMBL" id="BMAW01096525">
    <property type="protein sequence ID" value="GFS75031.1"/>
    <property type="molecule type" value="Genomic_DNA"/>
</dbReference>
<evidence type="ECO:0000256" key="1">
    <source>
        <dbReference type="SAM" id="MobiDB-lite"/>
    </source>
</evidence>